<evidence type="ECO:0000313" key="1">
    <source>
        <dbReference type="EMBL" id="MDQ7952639.1"/>
    </source>
</evidence>
<name>A0AAP5C8C2_9GAMM</name>
<dbReference type="Gene3D" id="2.40.360.20">
    <property type="match status" value="1"/>
</dbReference>
<comment type="caution">
    <text evidence="1">The sequence shown here is derived from an EMBL/GenBank/DDBJ whole genome shotgun (WGS) entry which is preliminary data.</text>
</comment>
<sequence length="296" mass="32885">MRDMILHLHFEPRMAPRAILCGALTAALSFIGTVSAEECRLDAPLSGPQAAPTSAPGTQWTYSGGAGFPATPMLLKVAQNGQRELEIAEGTLRREWIDTYADVNPLRKGDKVLLRFPLKVGDQWQDRFEEPGEFNARSGRYRYDYEEQGQSRVTAIETVRTALGDISAYRIEREARWRKSNARAVAGADRPNAGDGVVEGLERSISWYAPDVGRVVLRRRVSGNPAFAAYFSAEDDTDNLSITELVGFHQPGGCRIEGVPVQARVAGQVFPLHYPLVDSDTWEFRLMRDPHVPADR</sequence>
<evidence type="ECO:0000313" key="2">
    <source>
        <dbReference type="Proteomes" id="UP001240529"/>
    </source>
</evidence>
<organism evidence="1 2">
    <name type="scientific">Stenotrophomonas geniculata</name>
    <dbReference type="NCBI Taxonomy" id="86188"/>
    <lineage>
        <taxon>Bacteria</taxon>
        <taxon>Pseudomonadati</taxon>
        <taxon>Pseudomonadota</taxon>
        <taxon>Gammaproteobacteria</taxon>
        <taxon>Lysobacterales</taxon>
        <taxon>Lysobacteraceae</taxon>
        <taxon>Stenotrophomonas</taxon>
    </lineage>
</organism>
<dbReference type="EMBL" id="JAVIAC010000006">
    <property type="protein sequence ID" value="MDQ7952639.1"/>
    <property type="molecule type" value="Genomic_DNA"/>
</dbReference>
<dbReference type="RefSeq" id="WP_148563081.1">
    <property type="nucleotide sequence ID" value="NZ_CP146845.1"/>
</dbReference>
<proteinExistence type="predicted"/>
<dbReference type="AlphaFoldDB" id="A0AAP5C8C2"/>
<accession>A0AAP5C8C2</accession>
<dbReference type="Proteomes" id="UP001240529">
    <property type="component" value="Unassembled WGS sequence"/>
</dbReference>
<gene>
    <name evidence="1" type="ORF">Q0031_12655</name>
</gene>
<protein>
    <submittedName>
        <fullName evidence="1">Uncharacterized protein</fullName>
    </submittedName>
</protein>
<reference evidence="1" key="1">
    <citation type="submission" date="2023-07" db="EMBL/GenBank/DDBJ databases">
        <authorList>
            <person name="Shahid S."/>
            <person name="Akbar M.Y."/>
            <person name="Ajmal W."/>
            <person name="Ansari A."/>
            <person name="Ghazanfar S."/>
        </authorList>
    </citation>
    <scope>NUCLEOTIDE SEQUENCE</scope>
    <source>
        <strain evidence="1">NIGAB</strain>
    </source>
</reference>